<dbReference type="PANTHER" id="PTHR10578:SF107">
    <property type="entry name" value="2-HYDROXYACID OXIDASE 1"/>
    <property type="match status" value="1"/>
</dbReference>
<organism evidence="11 12">
    <name type="scientific">Ammonifex thiophilus</name>
    <dbReference type="NCBI Taxonomy" id="444093"/>
    <lineage>
        <taxon>Bacteria</taxon>
        <taxon>Bacillati</taxon>
        <taxon>Bacillota</taxon>
        <taxon>Clostridia</taxon>
        <taxon>Thermoanaerobacterales</taxon>
        <taxon>Thermoanaerobacteraceae</taxon>
        <taxon>Ammonifex</taxon>
    </lineage>
</organism>
<keyword evidence="2 9" id="KW-0285">Flavoprotein</keyword>
<dbReference type="GO" id="GO:0010181">
    <property type="term" value="F:FMN binding"/>
    <property type="evidence" value="ECO:0007669"/>
    <property type="project" value="InterPro"/>
</dbReference>
<comment type="caution">
    <text evidence="11">The sequence shown here is derived from an EMBL/GenBank/DDBJ whole genome shotgun (WGS) entry which is preliminary data.</text>
</comment>
<evidence type="ECO:0000256" key="7">
    <source>
        <dbReference type="ARBA" id="ARBA00048754"/>
    </source>
</evidence>
<evidence type="ECO:0000259" key="10">
    <source>
        <dbReference type="PROSITE" id="PS51349"/>
    </source>
</evidence>
<dbReference type="PANTHER" id="PTHR10578">
    <property type="entry name" value="S -2-HYDROXY-ACID OXIDASE-RELATED"/>
    <property type="match status" value="1"/>
</dbReference>
<comment type="cofactor">
    <cofactor evidence="1">
        <name>FMN</name>
        <dbReference type="ChEBI" id="CHEBI:58210"/>
    </cofactor>
</comment>
<dbReference type="PROSITE" id="PS51349">
    <property type="entry name" value="FMN_HYDROXY_ACID_DH_2"/>
    <property type="match status" value="1"/>
</dbReference>
<dbReference type="AlphaFoldDB" id="A0A3D8P4K4"/>
<sequence length="339" mass="35303">MNLAEVRKTAREKLKGYCRVCPVCDGRACAGEVPGMGGVGTGASFRANVEALARYRLNLRTIHNAKNPDTSLELFGLKLKTPILSAPITGTTYNMGGALSEREFIGAVITGSKMAGSLGFSGDGADPTMYDSGIEAISAEGGWGIPIIKPRAQEAVVERIRRAEKVGAPAVGVDIDGAGLITMALKGQPVEPKTLDELKELIRSTHLPFILKGIMTVDEAELAVEAGAAAIVVSNHGGRILDHTPGVAEVLPEIVRAVGDRITVLADGGVRSGADALKLLALGAKAVLVGRPIVIGAFGGGAEGVKLVLEQMTEELRQAMILTGCSSLQEISPRVLRPV</sequence>
<evidence type="ECO:0000313" key="12">
    <source>
        <dbReference type="Proteomes" id="UP000256329"/>
    </source>
</evidence>
<dbReference type="Pfam" id="PF01070">
    <property type="entry name" value="FMN_dh"/>
    <property type="match status" value="2"/>
</dbReference>
<feature type="binding site" evidence="9">
    <location>
        <begin position="267"/>
        <end position="271"/>
    </location>
    <ligand>
        <name>FMN</name>
        <dbReference type="ChEBI" id="CHEBI:58210"/>
    </ligand>
</feature>
<dbReference type="InterPro" id="IPR000262">
    <property type="entry name" value="FMN-dep_DH"/>
</dbReference>
<evidence type="ECO:0000256" key="1">
    <source>
        <dbReference type="ARBA" id="ARBA00001917"/>
    </source>
</evidence>
<dbReference type="Proteomes" id="UP000256329">
    <property type="component" value="Unassembled WGS sequence"/>
</dbReference>
<gene>
    <name evidence="11" type="ORF">DXX99_04225</name>
</gene>
<evidence type="ECO:0000256" key="3">
    <source>
        <dbReference type="ARBA" id="ARBA00022643"/>
    </source>
</evidence>
<dbReference type="InterPro" id="IPR012133">
    <property type="entry name" value="Alpha-hydoxy_acid_DH_FMN"/>
</dbReference>
<evidence type="ECO:0000256" key="8">
    <source>
        <dbReference type="PIRSR" id="PIRSR000138-1"/>
    </source>
</evidence>
<dbReference type="EMBL" id="QSLN01000003">
    <property type="protein sequence ID" value="RDV84043.1"/>
    <property type="molecule type" value="Genomic_DNA"/>
</dbReference>
<evidence type="ECO:0000313" key="11">
    <source>
        <dbReference type="EMBL" id="RDV84043.1"/>
    </source>
</evidence>
<feature type="active site" description="Proton acceptor" evidence="8">
    <location>
        <position position="236"/>
    </location>
</feature>
<dbReference type="SUPFAM" id="SSF51395">
    <property type="entry name" value="FMN-linked oxidoreductases"/>
    <property type="match status" value="1"/>
</dbReference>
<feature type="binding site" evidence="9">
    <location>
        <begin position="290"/>
        <end position="291"/>
    </location>
    <ligand>
        <name>FMN</name>
        <dbReference type="ChEBI" id="CHEBI:58210"/>
    </ligand>
</feature>
<evidence type="ECO:0000256" key="6">
    <source>
        <dbReference type="ARBA" id="ARBA00029513"/>
    </source>
</evidence>
<comment type="similarity">
    <text evidence="5">Belongs to the FMN-dependent alpha-hydroxy acid dehydrogenase family.</text>
</comment>
<dbReference type="InterPro" id="IPR013785">
    <property type="entry name" value="Aldolase_TIM"/>
</dbReference>
<feature type="binding site" evidence="9">
    <location>
        <position position="236"/>
    </location>
    <ligand>
        <name>FMN</name>
        <dbReference type="ChEBI" id="CHEBI:58210"/>
    </ligand>
</feature>
<feature type="binding site" evidence="9">
    <location>
        <position position="234"/>
    </location>
    <ligand>
        <name>FMN</name>
        <dbReference type="ChEBI" id="CHEBI:58210"/>
    </ligand>
</feature>
<keyword evidence="12" id="KW-1185">Reference proteome</keyword>
<protein>
    <recommendedName>
        <fullName evidence="6">L-lactate oxidase</fullName>
    </recommendedName>
</protein>
<accession>A0A3D8P4K4</accession>
<dbReference type="Gene3D" id="3.20.20.70">
    <property type="entry name" value="Aldolase class I"/>
    <property type="match status" value="1"/>
</dbReference>
<feature type="binding site" evidence="9">
    <location>
        <position position="239"/>
    </location>
    <ligand>
        <name>glyoxylate</name>
        <dbReference type="ChEBI" id="CHEBI:36655"/>
    </ligand>
</feature>
<evidence type="ECO:0000256" key="4">
    <source>
        <dbReference type="ARBA" id="ARBA00023002"/>
    </source>
</evidence>
<dbReference type="CDD" id="cd02809">
    <property type="entry name" value="alpha_hydroxyacid_oxid_FMN"/>
    <property type="match status" value="1"/>
</dbReference>
<dbReference type="GO" id="GO:0016491">
    <property type="term" value="F:oxidoreductase activity"/>
    <property type="evidence" value="ECO:0007669"/>
    <property type="project" value="UniProtKB-KW"/>
</dbReference>
<evidence type="ECO:0000256" key="9">
    <source>
        <dbReference type="PIRSR" id="PIRSR000138-2"/>
    </source>
</evidence>
<reference evidence="11 12" key="1">
    <citation type="submission" date="2018-08" db="EMBL/GenBank/DDBJ databases">
        <title>Form III RuBisCO-mediated autotrophy in Thermodesulfobium bacteria.</title>
        <authorList>
            <person name="Toshchakov S.V."/>
            <person name="Kublanov I.V."/>
            <person name="Frolov E."/>
            <person name="Bonch-Osmolovskaya E.A."/>
            <person name="Tourova T.P."/>
            <person name="Chernych N.A."/>
            <person name="Lebedinsky A.V."/>
        </authorList>
    </citation>
    <scope>NUCLEOTIDE SEQUENCE [LARGE SCALE GENOMIC DNA]</scope>
    <source>
        <strain evidence="11 12">SR</strain>
    </source>
</reference>
<dbReference type="PIRSF" id="PIRSF000138">
    <property type="entry name" value="Al-hdrx_acd_dh"/>
    <property type="match status" value="1"/>
</dbReference>
<keyword evidence="3 9" id="KW-0288">FMN</keyword>
<dbReference type="InterPro" id="IPR037396">
    <property type="entry name" value="FMN_HAD"/>
</dbReference>
<comment type="catalytic activity">
    <reaction evidence="7">
        <text>(S)-lactate + O2 = pyruvate + H2O2</text>
        <dbReference type="Rhea" id="RHEA:55868"/>
        <dbReference type="ChEBI" id="CHEBI:15361"/>
        <dbReference type="ChEBI" id="CHEBI:15379"/>
        <dbReference type="ChEBI" id="CHEBI:16240"/>
        <dbReference type="ChEBI" id="CHEBI:16651"/>
    </reaction>
    <physiologicalReaction direction="left-to-right" evidence="7">
        <dbReference type="Rhea" id="RHEA:55869"/>
    </physiologicalReaction>
</comment>
<evidence type="ECO:0000256" key="5">
    <source>
        <dbReference type="ARBA" id="ARBA00024042"/>
    </source>
</evidence>
<proteinExistence type="inferred from homology"/>
<keyword evidence="4" id="KW-0560">Oxidoreductase</keyword>
<evidence type="ECO:0000256" key="2">
    <source>
        <dbReference type="ARBA" id="ARBA00022630"/>
    </source>
</evidence>
<name>A0A3D8P4K4_9THEO</name>
<feature type="binding site" evidence="9">
    <location>
        <position position="212"/>
    </location>
    <ligand>
        <name>FMN</name>
        <dbReference type="ChEBI" id="CHEBI:58210"/>
    </ligand>
</feature>
<dbReference type="OrthoDB" id="9770452at2"/>
<dbReference type="RefSeq" id="WP_115792263.1">
    <property type="nucleotide sequence ID" value="NZ_QSLN01000003.1"/>
</dbReference>
<feature type="domain" description="FMN hydroxy acid dehydrogenase" evidence="10">
    <location>
        <begin position="37"/>
        <end position="339"/>
    </location>
</feature>